<evidence type="ECO:0000256" key="1">
    <source>
        <dbReference type="SAM" id="MobiDB-lite"/>
    </source>
</evidence>
<name>A0A6A3CXJ5_HIBSY</name>
<dbReference type="AlphaFoldDB" id="A0A6A3CXJ5"/>
<protein>
    <submittedName>
        <fullName evidence="2">Uncharacterized protein</fullName>
    </submittedName>
</protein>
<gene>
    <name evidence="2" type="ORF">F3Y22_tig00000778pilonHSYRG00049</name>
</gene>
<evidence type="ECO:0000313" key="2">
    <source>
        <dbReference type="EMBL" id="KAE8734050.1"/>
    </source>
</evidence>
<dbReference type="PANTHER" id="PTHR45979:SF2">
    <property type="entry name" value="PAP_OAS1 SUBSTRATE-BINDING DOMAIN SUPERFAMILY"/>
    <property type="match status" value="1"/>
</dbReference>
<dbReference type="InterPro" id="IPR058921">
    <property type="entry name" value="PAP/OAS1-rel"/>
</dbReference>
<comment type="caution">
    <text evidence="2">The sequence shown here is derived from an EMBL/GenBank/DDBJ whole genome shotgun (WGS) entry which is preliminary data.</text>
</comment>
<keyword evidence="3" id="KW-1185">Reference proteome</keyword>
<accession>A0A6A3CXJ5</accession>
<proteinExistence type="predicted"/>
<organism evidence="2 3">
    <name type="scientific">Hibiscus syriacus</name>
    <name type="common">Rose of Sharon</name>
    <dbReference type="NCBI Taxonomy" id="106335"/>
    <lineage>
        <taxon>Eukaryota</taxon>
        <taxon>Viridiplantae</taxon>
        <taxon>Streptophyta</taxon>
        <taxon>Embryophyta</taxon>
        <taxon>Tracheophyta</taxon>
        <taxon>Spermatophyta</taxon>
        <taxon>Magnoliopsida</taxon>
        <taxon>eudicotyledons</taxon>
        <taxon>Gunneridae</taxon>
        <taxon>Pentapetalae</taxon>
        <taxon>rosids</taxon>
        <taxon>malvids</taxon>
        <taxon>Malvales</taxon>
        <taxon>Malvaceae</taxon>
        <taxon>Malvoideae</taxon>
        <taxon>Hibiscus</taxon>
    </lineage>
</organism>
<dbReference type="EMBL" id="VEPZ02000074">
    <property type="protein sequence ID" value="KAE8734050.1"/>
    <property type="molecule type" value="Genomic_DNA"/>
</dbReference>
<feature type="region of interest" description="Disordered" evidence="1">
    <location>
        <begin position="199"/>
        <end position="227"/>
    </location>
</feature>
<sequence length="331" mass="36445">MKAAFIQLSSSGNRKKEDLHCLAATSSEDMGANVLGDHTSYSIAGSQEGLSSLSDFCGDIVANMRSLSYGRCCYDCVLSASVPPISSPLVSQFQSKNSWHVVHNSVQFRPNGISPMNGNGVVPRKAYYPMNPPVLHGSGFGMEDMPKPRGTGTYFPNPSRYTHSNPLDWISKTCDENMIFNLGQTCSIMKSYKDRSLTPWGRNPAPARSHNNGHAVTPPEPNSPERWSPELAQIQTPDRLVEFGSIGALPLVPASTESSQQHNPGSPYALNSTSCWQQLGNQRLSSTASMDQDRFETSLFHRKFIRSRVLTSQPLVFLAKTKYRHTDIVNC</sequence>
<reference evidence="2" key="1">
    <citation type="submission" date="2019-09" db="EMBL/GenBank/DDBJ databases">
        <title>Draft genome information of white flower Hibiscus syriacus.</title>
        <authorList>
            <person name="Kim Y.-M."/>
        </authorList>
    </citation>
    <scope>NUCLEOTIDE SEQUENCE [LARGE SCALE GENOMIC DNA]</scope>
    <source>
        <strain evidence="2">YM2019G1</strain>
    </source>
</reference>
<dbReference type="Proteomes" id="UP000436088">
    <property type="component" value="Unassembled WGS sequence"/>
</dbReference>
<dbReference type="PANTHER" id="PTHR45979">
    <property type="entry name" value="PAP/OAS1 SUBSTRATE-BINDING DOMAIN SUPERFAMILY"/>
    <property type="match status" value="1"/>
</dbReference>
<evidence type="ECO:0000313" key="3">
    <source>
        <dbReference type="Proteomes" id="UP000436088"/>
    </source>
</evidence>